<dbReference type="InterPro" id="IPR014347">
    <property type="entry name" value="Tautomerase/MIF_sf"/>
</dbReference>
<name>Q2QYS8_ORYSJ</name>
<gene>
    <name evidence="2" type="ordered locus">LOC_Os12g01680</name>
</gene>
<dbReference type="EMBL" id="DP000011">
    <property type="protein sequence ID" value="ABA95632.1"/>
    <property type="molecule type" value="Genomic_DNA"/>
</dbReference>
<dbReference type="InterPro" id="IPR001398">
    <property type="entry name" value="Macrophage_inhib_fac"/>
</dbReference>
<accession>Q2QYS8</accession>
<reference evidence="2" key="2">
    <citation type="submission" date="2005-04" db="EMBL/GenBank/DDBJ databases">
        <authorList>
            <person name="Buell C.R."/>
            <person name="Wing R.A."/>
            <person name="McCombie W.A."/>
            <person name="Ouyang S."/>
        </authorList>
    </citation>
    <scope>NUCLEOTIDE SEQUENCE</scope>
</reference>
<reference evidence="2" key="3">
    <citation type="submission" date="2006-01" db="EMBL/GenBank/DDBJ databases">
        <authorList>
            <person name="Buell R."/>
        </authorList>
    </citation>
    <scope>NUCLEOTIDE SEQUENCE</scope>
</reference>
<comment type="similarity">
    <text evidence="1">Belongs to the MIF family.</text>
</comment>
<dbReference type="AlphaFoldDB" id="Q2QYS8"/>
<reference evidence="2" key="1">
    <citation type="journal article" date="2005" name="BMC Biol.">
        <title>The sequence of rice chromosomes 11 and 12, rich in disease resistance genes and recent gene duplications.</title>
        <authorList>
            <consortium name="The rice chromosomes 11 and 12 sequencing consortia"/>
        </authorList>
    </citation>
    <scope>NUCLEOTIDE SEQUENCE [LARGE SCALE GENOMIC DNA]</scope>
</reference>
<organism evidence="2">
    <name type="scientific">Oryza sativa subsp. japonica</name>
    <name type="common">Rice</name>
    <dbReference type="NCBI Taxonomy" id="39947"/>
    <lineage>
        <taxon>Eukaryota</taxon>
        <taxon>Viridiplantae</taxon>
        <taxon>Streptophyta</taxon>
        <taxon>Embryophyta</taxon>
        <taxon>Tracheophyta</taxon>
        <taxon>Spermatophyta</taxon>
        <taxon>Magnoliopsida</taxon>
        <taxon>Liliopsida</taxon>
        <taxon>Poales</taxon>
        <taxon>Poaceae</taxon>
        <taxon>BOP clade</taxon>
        <taxon>Oryzoideae</taxon>
        <taxon>Oryzeae</taxon>
        <taxon>Oryzinae</taxon>
        <taxon>Oryza</taxon>
        <taxon>Oryza sativa</taxon>
    </lineage>
</organism>
<sequence length="171" mass="18409">MPCLNVSTNVNLDGVDTSAVLADASKTVATIIGKPEAYVMVVLKGSVPMAFGGTQEPAAYGELVSIGGLNPDVNKKLSAGIASILESKLSIPKGRFYLKFYDSKVVPIYYVCGGCDDKPKISVLADRINQESLAAMRGHCSLDHRRLSVRHLHWRNVVYLSRLLFGASLLG</sequence>
<protein>
    <submittedName>
        <fullName evidence="2">Macrophage migration inhibitory factor family protein</fullName>
    </submittedName>
</protein>
<dbReference type="PANTHER" id="PTHR11954:SF42">
    <property type="entry name" value="TAUTOMERASE_MIF SUPERFAMILY PROTEIN"/>
    <property type="match status" value="1"/>
</dbReference>
<evidence type="ECO:0000256" key="1">
    <source>
        <dbReference type="ARBA" id="ARBA00005851"/>
    </source>
</evidence>
<proteinExistence type="inferred from homology"/>
<dbReference type="Pfam" id="PF01187">
    <property type="entry name" value="MIF"/>
    <property type="match status" value="1"/>
</dbReference>
<dbReference type="Gene3D" id="3.30.429.10">
    <property type="entry name" value="Macrophage Migration Inhibitory Factor"/>
    <property type="match status" value="1"/>
</dbReference>
<evidence type="ECO:0000313" key="2">
    <source>
        <dbReference type="EMBL" id="ABA95632.1"/>
    </source>
</evidence>
<dbReference type="FunFam" id="3.30.429.10:FF:000004">
    <property type="entry name" value="Tautomerase/MIF superfamily protein"/>
    <property type="match status" value="1"/>
</dbReference>
<dbReference type="PANTHER" id="PTHR11954">
    <property type="entry name" value="D-DOPACHROME DECARBOXYLASE"/>
    <property type="match status" value="1"/>
</dbReference>
<dbReference type="SUPFAM" id="SSF55331">
    <property type="entry name" value="Tautomerase/MIF"/>
    <property type="match status" value="1"/>
</dbReference>